<dbReference type="Proteomes" id="UP001500363">
    <property type="component" value="Unassembled WGS sequence"/>
</dbReference>
<dbReference type="InterPro" id="IPR013149">
    <property type="entry name" value="ADH-like_C"/>
</dbReference>
<dbReference type="Gene3D" id="3.90.180.10">
    <property type="entry name" value="Medium-chain alcohol dehydrogenases, catalytic domain"/>
    <property type="match status" value="2"/>
</dbReference>
<dbReference type="PANTHER" id="PTHR48106">
    <property type="entry name" value="QUINONE OXIDOREDUCTASE PIG3-RELATED"/>
    <property type="match status" value="1"/>
</dbReference>
<organism evidence="4 5">
    <name type="scientific">Kribbella lupini</name>
    <dbReference type="NCBI Taxonomy" id="291602"/>
    <lineage>
        <taxon>Bacteria</taxon>
        <taxon>Bacillati</taxon>
        <taxon>Actinomycetota</taxon>
        <taxon>Actinomycetes</taxon>
        <taxon>Propionibacteriales</taxon>
        <taxon>Kribbellaceae</taxon>
        <taxon>Kribbella</taxon>
    </lineage>
</organism>
<dbReference type="Gene3D" id="3.40.50.720">
    <property type="entry name" value="NAD(P)-binding Rossmann-like Domain"/>
    <property type="match status" value="2"/>
</dbReference>
<keyword evidence="5" id="KW-1185">Reference proteome</keyword>
<dbReference type="InterPro" id="IPR011032">
    <property type="entry name" value="GroES-like_sf"/>
</dbReference>
<dbReference type="RefSeq" id="WP_344167463.1">
    <property type="nucleotide sequence ID" value="NZ_BAAANC010000001.1"/>
</dbReference>
<dbReference type="InterPro" id="IPR013154">
    <property type="entry name" value="ADH-like_N"/>
</dbReference>
<dbReference type="SUPFAM" id="SSF50129">
    <property type="entry name" value="GroES-like"/>
    <property type="match status" value="1"/>
</dbReference>
<keyword evidence="1" id="KW-0521">NADP</keyword>
<name>A0ABN1ZZB0_9ACTN</name>
<dbReference type="Pfam" id="PF13602">
    <property type="entry name" value="ADH_zinc_N_2"/>
    <property type="match status" value="1"/>
</dbReference>
<feature type="domain" description="Enoyl reductase (ER)" evidence="3">
    <location>
        <begin position="10"/>
        <end position="607"/>
    </location>
</feature>
<gene>
    <name evidence="4" type="ORF">GCM10009741_00780</name>
</gene>
<dbReference type="SUPFAM" id="SSF51735">
    <property type="entry name" value="NAD(P)-binding Rossmann-fold domains"/>
    <property type="match status" value="2"/>
</dbReference>
<evidence type="ECO:0000259" key="3">
    <source>
        <dbReference type="SMART" id="SM00829"/>
    </source>
</evidence>
<reference evidence="4 5" key="1">
    <citation type="journal article" date="2019" name="Int. J. Syst. Evol. Microbiol.">
        <title>The Global Catalogue of Microorganisms (GCM) 10K type strain sequencing project: providing services to taxonomists for standard genome sequencing and annotation.</title>
        <authorList>
            <consortium name="The Broad Institute Genomics Platform"/>
            <consortium name="The Broad Institute Genome Sequencing Center for Infectious Disease"/>
            <person name="Wu L."/>
            <person name="Ma J."/>
        </authorList>
    </citation>
    <scope>NUCLEOTIDE SEQUENCE [LARGE SCALE GENOMIC DNA]</scope>
    <source>
        <strain evidence="4 5">JCM 14303</strain>
    </source>
</reference>
<protein>
    <recommendedName>
        <fullName evidence="3">Enoyl reductase (ER) domain-containing protein</fullName>
    </recommendedName>
</protein>
<dbReference type="InterPro" id="IPR036291">
    <property type="entry name" value="NAD(P)-bd_dom_sf"/>
</dbReference>
<dbReference type="PANTHER" id="PTHR48106:SF13">
    <property type="entry name" value="QUINONE OXIDOREDUCTASE-RELATED"/>
    <property type="match status" value="1"/>
</dbReference>
<accession>A0ABN1ZZB0</accession>
<evidence type="ECO:0000256" key="2">
    <source>
        <dbReference type="ARBA" id="ARBA00023002"/>
    </source>
</evidence>
<keyword evidence="2" id="KW-0560">Oxidoreductase</keyword>
<dbReference type="Pfam" id="PF08240">
    <property type="entry name" value="ADH_N"/>
    <property type="match status" value="1"/>
</dbReference>
<comment type="caution">
    <text evidence="4">The sequence shown here is derived from an EMBL/GenBank/DDBJ whole genome shotgun (WGS) entry which is preliminary data.</text>
</comment>
<evidence type="ECO:0000313" key="5">
    <source>
        <dbReference type="Proteomes" id="UP001500363"/>
    </source>
</evidence>
<proteinExistence type="predicted"/>
<evidence type="ECO:0000256" key="1">
    <source>
        <dbReference type="ARBA" id="ARBA00022857"/>
    </source>
</evidence>
<dbReference type="EMBL" id="BAAANC010000001">
    <property type="protein sequence ID" value="GAA1507966.1"/>
    <property type="molecule type" value="Genomic_DNA"/>
</dbReference>
<dbReference type="SMART" id="SM00829">
    <property type="entry name" value="PKS_ER"/>
    <property type="match status" value="1"/>
</dbReference>
<evidence type="ECO:0000313" key="4">
    <source>
        <dbReference type="EMBL" id="GAA1507966.1"/>
    </source>
</evidence>
<dbReference type="Pfam" id="PF00107">
    <property type="entry name" value="ADH_zinc_N"/>
    <property type="match status" value="1"/>
</dbReference>
<sequence length="609" mass="61206">MRAVEVSRYGGPEVLQVVDRPAPTLREGQVRVAVKAIGVNYLDVQECTGAYPRALPYIPGDEGSGTIIEVGPGVDRSIGERVCWQGITGSYAEELAIPADRLIAVPDGISDHLAAALPTQGLTAHYLATDAYQISAGDVVVILAGAGGVGLLLTQIAKLQGAYVITAVSTPEKAHLSRKAGADQVVAYADLADAVHEASGAGRARGVPAKAMSAGAEPAEAVHAGASRAEAVYVGAEPVEVTHAASGPAEAVHVGAEPAMAVHAGASRAEAVYVGAGPEEVTHAGAGPAEAVHLGVEPAMAVDAGASRAEVADAGAPHAEVVHVGAERAKAVRAGATHAQAVHVGAEPAEVALAGVGPAEAVHLGVEPAMAVHADASRAEAAHVGAEPAEVALAGVGPAEAVHFGVGPAMAVDADARRREVAGAGAPHAEAVLVGAEPAEVAHTGGGHAGAVRQGAGPAKAVRAGARHAEGVPRGGAGAGPVRAGARSAGVMHVGADVVYDSVGGATFEESLAVLRRRGTLVLYGQSSGAVPPFDLMRLRHGSLTVIRPTLRDYVHGDELQKRAVDLFAWVERGYVTPQVGGIYQLEDVAQAHADLEGRRTSGKLLLVP</sequence>
<dbReference type="InterPro" id="IPR020843">
    <property type="entry name" value="ER"/>
</dbReference>